<feature type="domain" description="Fatty acid desaturase" evidence="13">
    <location>
        <begin position="208"/>
        <end position="315"/>
    </location>
</feature>
<comment type="similarity">
    <text evidence="2">Belongs to the fatty acid desaturase type 1 family. AlkB subfamily.</text>
</comment>
<keyword evidence="8" id="KW-0560">Oxidoreductase</keyword>
<dbReference type="RefSeq" id="WP_085212737.1">
    <property type="nucleotide sequence ID" value="NZ_FXAM01000001.1"/>
</dbReference>
<dbReference type="AlphaFoldDB" id="A0A1Y6D2Z6"/>
<evidence type="ECO:0000256" key="1">
    <source>
        <dbReference type="ARBA" id="ARBA00004429"/>
    </source>
</evidence>
<evidence type="ECO:0000256" key="4">
    <source>
        <dbReference type="ARBA" id="ARBA00022519"/>
    </source>
</evidence>
<keyword evidence="9" id="KW-0408">Iron</keyword>
<keyword evidence="15" id="KW-1185">Reference proteome</keyword>
<keyword evidence="11 12" id="KW-0472">Membrane</keyword>
<organism evidence="14 15">
    <name type="scientific">Methylomagnum ishizawai</name>
    <dbReference type="NCBI Taxonomy" id="1760988"/>
    <lineage>
        <taxon>Bacteria</taxon>
        <taxon>Pseudomonadati</taxon>
        <taxon>Pseudomonadota</taxon>
        <taxon>Gammaproteobacteria</taxon>
        <taxon>Methylococcales</taxon>
        <taxon>Methylococcaceae</taxon>
        <taxon>Methylomagnum</taxon>
    </lineage>
</organism>
<gene>
    <name evidence="14" type="ORF">SAMN02949497_2271</name>
</gene>
<evidence type="ECO:0000313" key="15">
    <source>
        <dbReference type="Proteomes" id="UP000192923"/>
    </source>
</evidence>
<reference evidence="14 15" key="1">
    <citation type="submission" date="2016-12" db="EMBL/GenBank/DDBJ databases">
        <authorList>
            <person name="Song W.-J."/>
            <person name="Kurnit D.M."/>
        </authorList>
    </citation>
    <scope>NUCLEOTIDE SEQUENCE [LARGE SCALE GENOMIC DNA]</scope>
    <source>
        <strain evidence="14 15">175</strain>
    </source>
</reference>
<evidence type="ECO:0000256" key="12">
    <source>
        <dbReference type="SAM" id="Phobius"/>
    </source>
</evidence>
<comment type="subcellular location">
    <subcellularLocation>
        <location evidence="1">Cell inner membrane</location>
        <topology evidence="1">Multi-pass membrane protein</topology>
    </subcellularLocation>
</comment>
<evidence type="ECO:0000256" key="8">
    <source>
        <dbReference type="ARBA" id="ARBA00023002"/>
    </source>
</evidence>
<evidence type="ECO:0000259" key="13">
    <source>
        <dbReference type="Pfam" id="PF00487"/>
    </source>
</evidence>
<evidence type="ECO:0000256" key="2">
    <source>
        <dbReference type="ARBA" id="ARBA00010823"/>
    </source>
</evidence>
<evidence type="ECO:0000256" key="7">
    <source>
        <dbReference type="ARBA" id="ARBA00022989"/>
    </source>
</evidence>
<dbReference type="InterPro" id="IPR005804">
    <property type="entry name" value="FA_desaturase_dom"/>
</dbReference>
<dbReference type="Proteomes" id="UP000192923">
    <property type="component" value="Unassembled WGS sequence"/>
</dbReference>
<feature type="transmembrane region" description="Helical" evidence="12">
    <location>
        <begin position="277"/>
        <end position="294"/>
    </location>
</feature>
<keyword evidence="7 12" id="KW-1133">Transmembrane helix</keyword>
<feature type="transmembrane region" description="Helical" evidence="12">
    <location>
        <begin position="20"/>
        <end position="42"/>
    </location>
</feature>
<dbReference type="PANTHER" id="PTHR38674:SF1">
    <property type="entry name" value="ALKANE 1-MONOOXYGENASE 1"/>
    <property type="match status" value="1"/>
</dbReference>
<dbReference type="EMBL" id="FXAM01000001">
    <property type="protein sequence ID" value="SMF94932.1"/>
    <property type="molecule type" value="Genomic_DNA"/>
</dbReference>
<dbReference type="OrthoDB" id="4759734at2"/>
<dbReference type="InterPro" id="IPR033885">
    <property type="entry name" value="AlkB/XylM"/>
</dbReference>
<keyword evidence="10" id="KW-0503">Monooxygenase</keyword>
<proteinExistence type="inferred from homology"/>
<dbReference type="GO" id="GO:0004497">
    <property type="term" value="F:monooxygenase activity"/>
    <property type="evidence" value="ECO:0007669"/>
    <property type="project" value="UniProtKB-KW"/>
</dbReference>
<sequence length="369" mass="40002">MPIPAQPFAEGITDAARQALSLWWLGFGLCLFLPACTLAFLLTGPHGAASALLWTLPVWLLIAADHWGPAERRMVPTTAPGWFFDGLLYALVLLQILNILGMGWMVARLPWATAADWGTGCANLLALRILVGTNSCCAAIAPAHELIHRRGRLQQLLGRALLITVGYDHFYIAHRRGHHAKLGGAGDPSTARVGEDYGGFLRRSVAAQWRIAWRAEPGAVSAGLAAETGLALAFGWAFGPLALAMLVYQAVVAVKLLEAVNYFQHLGLTQDSGRAGATAWTCDSAVSLFIFLGLNRHADHHRHAATPYPKLRSLDVGLALPCGYLWTAIWVKNHSAGYRRWAGPSLATANRVEMHTEHAASHYKAHRTP</sequence>
<feature type="transmembrane region" description="Helical" evidence="12">
    <location>
        <begin position="87"/>
        <end position="107"/>
    </location>
</feature>
<dbReference type="GO" id="GO:0006629">
    <property type="term" value="P:lipid metabolic process"/>
    <property type="evidence" value="ECO:0007669"/>
    <property type="project" value="InterPro"/>
</dbReference>
<dbReference type="Pfam" id="PF00487">
    <property type="entry name" value="FA_desaturase"/>
    <property type="match status" value="1"/>
</dbReference>
<dbReference type="GO" id="GO:0046872">
    <property type="term" value="F:metal ion binding"/>
    <property type="evidence" value="ECO:0007669"/>
    <property type="project" value="UniProtKB-KW"/>
</dbReference>
<feature type="transmembrane region" description="Helical" evidence="12">
    <location>
        <begin position="49"/>
        <end position="67"/>
    </location>
</feature>
<keyword evidence="3" id="KW-1003">Cell membrane</keyword>
<protein>
    <submittedName>
        <fullName evidence="14">Fatty acid desaturase</fullName>
    </submittedName>
</protein>
<keyword evidence="5 12" id="KW-0812">Transmembrane</keyword>
<feature type="transmembrane region" description="Helical" evidence="12">
    <location>
        <begin position="230"/>
        <end position="257"/>
    </location>
</feature>
<dbReference type="PANTHER" id="PTHR38674">
    <property type="entry name" value="ALKANE 1-MONOOXYGENASE 1"/>
    <property type="match status" value="1"/>
</dbReference>
<name>A0A1Y6D2Z6_9GAMM</name>
<evidence type="ECO:0000313" key="14">
    <source>
        <dbReference type="EMBL" id="SMF94932.1"/>
    </source>
</evidence>
<evidence type="ECO:0000256" key="10">
    <source>
        <dbReference type="ARBA" id="ARBA00023033"/>
    </source>
</evidence>
<evidence type="ECO:0000256" key="5">
    <source>
        <dbReference type="ARBA" id="ARBA00022692"/>
    </source>
</evidence>
<dbReference type="GO" id="GO:0005886">
    <property type="term" value="C:plasma membrane"/>
    <property type="evidence" value="ECO:0007669"/>
    <property type="project" value="UniProtKB-SubCell"/>
</dbReference>
<dbReference type="STRING" id="1760988.SAMN02949497_2271"/>
<keyword evidence="6" id="KW-0479">Metal-binding</keyword>
<evidence type="ECO:0000256" key="11">
    <source>
        <dbReference type="ARBA" id="ARBA00023136"/>
    </source>
</evidence>
<evidence type="ECO:0000256" key="9">
    <source>
        <dbReference type="ARBA" id="ARBA00023004"/>
    </source>
</evidence>
<keyword evidence="4" id="KW-0997">Cell inner membrane</keyword>
<evidence type="ECO:0000256" key="3">
    <source>
        <dbReference type="ARBA" id="ARBA00022475"/>
    </source>
</evidence>
<evidence type="ECO:0000256" key="6">
    <source>
        <dbReference type="ARBA" id="ARBA00022723"/>
    </source>
</evidence>
<accession>A0A1Y6D2Z6</accession>